<feature type="compositionally biased region" description="Basic and acidic residues" evidence="1">
    <location>
        <begin position="134"/>
        <end position="146"/>
    </location>
</feature>
<reference evidence="4" key="2">
    <citation type="submission" date="2012-10" db="EMBL/GenBank/DDBJ databases">
        <authorList>
            <consortium name="The Broad Institute Genome Sequencing Platform"/>
            <consortium name="The Broad Institute Genome Sequencing Center for Infectious Disease"/>
            <person name="Cuomo C."/>
            <person name="Troemel E."/>
            <person name="Walker B."/>
            <person name="Young S.K."/>
            <person name="Zeng Q."/>
            <person name="Gargeya S."/>
            <person name="Fitzgerald M."/>
            <person name="Haas B."/>
            <person name="Abouelleil A."/>
            <person name="Alvarado L."/>
            <person name="Arachchi H.M."/>
            <person name="Berlin A.M."/>
            <person name="Chapman S.B."/>
            <person name="Goldberg J."/>
            <person name="Griggs A."/>
            <person name="Gujja S."/>
            <person name="Hansen M."/>
            <person name="Howarth C."/>
            <person name="Imamovic A."/>
            <person name="Larimer J."/>
            <person name="McCowan C."/>
            <person name="Murphy C."/>
            <person name="Neiman D."/>
            <person name="Pearson M."/>
            <person name="Priest M."/>
            <person name="Roberts A."/>
            <person name="Saif S."/>
            <person name="Shea T."/>
            <person name="Sisk P."/>
            <person name="Sykes S."/>
            <person name="Wortman J."/>
            <person name="Nusbaum C."/>
            <person name="Birren B."/>
        </authorList>
    </citation>
    <scope>NUCLEOTIDE SEQUENCE</scope>
    <source>
        <strain evidence="4">ERTm6</strain>
    </source>
</reference>
<dbReference type="AlphaFoldDB" id="H8ZB67"/>
<accession>H8ZB67</accession>
<dbReference type="EMBL" id="JH604634">
    <property type="protein sequence ID" value="EHY66120.1"/>
    <property type="molecule type" value="Genomic_DNA"/>
</dbReference>
<reference evidence="4 5" key="3">
    <citation type="journal article" date="2014" name="Genome Announc.">
        <title>Genome Sequence of the Microsporidian Species Nematocida sp1 Strain ERTm6 (ATCC PRA-372).</title>
        <authorList>
            <person name="Bakowski M.A."/>
            <person name="Priest M."/>
            <person name="Young S."/>
            <person name="Cuomo C.A."/>
            <person name="Troemel E.R."/>
        </authorList>
    </citation>
    <scope>NUCLEOTIDE SEQUENCE [LARGE SCALE GENOMIC DNA]</scope>
    <source>
        <strain evidence="4 5">ERTm6</strain>
    </source>
</reference>
<sequence>MRHEWYETRETATIIVSPVEEVQEVVKRDDTLSISLPNEVYSIRIVHAYSVQSHRILNKQLEITLKKPVCSKWGHLEHVPILAFERQKEIPNDSSEALSNDPIMNMFMEVYANASDEAKKEMNRSFYESSGTELRTHRTQDTCSKK</sequence>
<dbReference type="STRING" id="944018.H8ZB67"/>
<dbReference type="SUPFAM" id="SSF49764">
    <property type="entry name" value="HSP20-like chaperones"/>
    <property type="match status" value="1"/>
</dbReference>
<dbReference type="Proteomes" id="UP000005622">
    <property type="component" value="Unassembled WGS sequence"/>
</dbReference>
<feature type="region of interest" description="Disordered" evidence="1">
    <location>
        <begin position="122"/>
        <end position="146"/>
    </location>
</feature>
<proteinExistence type="predicted"/>
<dbReference type="InterPro" id="IPR008978">
    <property type="entry name" value="HSP20-like_chaperone"/>
</dbReference>
<feature type="domain" description="SGS" evidence="2">
    <location>
        <begin position="62"/>
        <end position="146"/>
    </location>
</feature>
<evidence type="ECO:0000313" key="5">
    <source>
        <dbReference type="Proteomes" id="UP000054524"/>
    </source>
</evidence>
<reference evidence="3" key="1">
    <citation type="submission" date="2011-03" db="EMBL/GenBank/DDBJ databases">
        <title>The Genome Sequence of Nematocida sp1 strain ERTm2.</title>
        <authorList>
            <consortium name="The Broad Institute Genome Sequencing Platform"/>
            <consortium name="The Broad Institute Genome Sequencing Center for Infectious Disease"/>
            <person name="Cuomo C."/>
            <person name="Troemel E."/>
            <person name="Young S.K."/>
            <person name="Zeng Q."/>
            <person name="Gargeya S."/>
            <person name="Fitzgerald M."/>
            <person name="Haas B."/>
            <person name="Abouelleil A."/>
            <person name="Alvarado L."/>
            <person name="Arachchi H.M."/>
            <person name="Berlin A."/>
            <person name="Brown A."/>
            <person name="Chapman S.B."/>
            <person name="Chen Z."/>
            <person name="Dunbar C."/>
            <person name="Freedman E."/>
            <person name="Gearin G."/>
            <person name="Gellesch M."/>
            <person name="Goldberg J."/>
            <person name="Griggs A."/>
            <person name="Gujja S."/>
            <person name="Heilman E.R."/>
            <person name="Heiman D."/>
            <person name="Howarth C."/>
            <person name="Larson L."/>
            <person name="Lui A."/>
            <person name="MacDonald P.J.P."/>
            <person name="Mehta T."/>
            <person name="Montmayeur A."/>
            <person name="Murphy C."/>
            <person name="Neiman D."/>
            <person name="Pearson M."/>
            <person name="Priest M."/>
            <person name="Roberts A."/>
            <person name="Saif S."/>
            <person name="Shea T."/>
            <person name="Shenoy N."/>
            <person name="Sisk P."/>
            <person name="Stolte C."/>
            <person name="Sykes S."/>
            <person name="White J."/>
            <person name="Yandava C."/>
            <person name="Wortman J."/>
            <person name="Nusbaum C."/>
            <person name="Birren B."/>
        </authorList>
    </citation>
    <scope>NUCLEOTIDE SEQUENCE</scope>
    <source>
        <strain evidence="3">ERTm2</strain>
    </source>
</reference>
<dbReference type="InterPro" id="IPR044563">
    <property type="entry name" value="Sgt1-like"/>
</dbReference>
<accession>A0A086J239</accession>
<gene>
    <name evidence="3" type="ORF">NERG_00816</name>
    <name evidence="4" type="ORF">NESG_01323</name>
</gene>
<evidence type="ECO:0000313" key="4">
    <source>
        <dbReference type="EMBL" id="KFG26207.1"/>
    </source>
</evidence>
<dbReference type="PANTHER" id="PTHR45862">
    <property type="entry name" value="PROTEIN SGT1 HOMOLOG"/>
    <property type="match status" value="1"/>
</dbReference>
<dbReference type="HOGENOM" id="CLU_1796987_0_0_1"/>
<dbReference type="Proteomes" id="UP000054524">
    <property type="component" value="Unassembled WGS sequence"/>
</dbReference>
<evidence type="ECO:0000259" key="2">
    <source>
        <dbReference type="PROSITE" id="PS51048"/>
    </source>
</evidence>
<name>H8ZB67_NEMA1</name>
<dbReference type="EMBL" id="AKIJ01000003">
    <property type="protein sequence ID" value="KFG26207.1"/>
    <property type="molecule type" value="Genomic_DNA"/>
</dbReference>
<dbReference type="InterPro" id="IPR007699">
    <property type="entry name" value="SGS_dom"/>
</dbReference>
<evidence type="ECO:0000313" key="3">
    <source>
        <dbReference type="EMBL" id="EHY66120.1"/>
    </source>
</evidence>
<dbReference type="PROSITE" id="PS51048">
    <property type="entry name" value="SGS"/>
    <property type="match status" value="1"/>
</dbReference>
<dbReference type="GO" id="GO:0051087">
    <property type="term" value="F:protein-folding chaperone binding"/>
    <property type="evidence" value="ECO:0007669"/>
    <property type="project" value="InterPro"/>
</dbReference>
<keyword evidence="5" id="KW-1185">Reference proteome</keyword>
<protein>
    <recommendedName>
        <fullName evidence="2">SGS domain-containing protein</fullName>
    </recommendedName>
</protein>
<evidence type="ECO:0000256" key="1">
    <source>
        <dbReference type="SAM" id="MobiDB-lite"/>
    </source>
</evidence>
<dbReference type="Pfam" id="PF05002">
    <property type="entry name" value="SGS"/>
    <property type="match status" value="1"/>
</dbReference>
<organism evidence="3">
    <name type="scientific">Nematocida ausubeli (strain ATCC PRA-371 / ERTm2)</name>
    <name type="common">Nematode killer fungus</name>
    <dbReference type="NCBI Taxonomy" id="1913371"/>
    <lineage>
        <taxon>Eukaryota</taxon>
        <taxon>Fungi</taxon>
        <taxon>Fungi incertae sedis</taxon>
        <taxon>Microsporidia</taxon>
        <taxon>Nematocida</taxon>
    </lineage>
</organism>